<reference evidence="2 3" key="1">
    <citation type="submission" date="2024-09" db="EMBL/GenBank/DDBJ databases">
        <authorList>
            <person name="Sun Q."/>
            <person name="Mori K."/>
        </authorList>
    </citation>
    <scope>NUCLEOTIDE SEQUENCE [LARGE SCALE GENOMIC DNA]</scope>
    <source>
        <strain evidence="2 3">CGMCC 1.15906</strain>
    </source>
</reference>
<comment type="caution">
    <text evidence="2">The sequence shown here is derived from an EMBL/GenBank/DDBJ whole genome shotgun (WGS) entry which is preliminary data.</text>
</comment>
<evidence type="ECO:0000259" key="1">
    <source>
        <dbReference type="Pfam" id="PF20114"/>
    </source>
</evidence>
<dbReference type="EMBL" id="JBHLTC010000011">
    <property type="protein sequence ID" value="MFC0624330.1"/>
    <property type="molecule type" value="Genomic_DNA"/>
</dbReference>
<sequence length="121" mass="13579">MWQLDEAVEVRLGVVDGADAPEQFLWRGRLWRVCAVEAHWVETAAWWERGVIGGSPVSGPPAAALATEGSAAVGLLDDDWGPRRSVYRVEAGCGRQGRRERFDLAHDPQSQRWQLERVTER</sequence>
<dbReference type="RefSeq" id="WP_380045551.1">
    <property type="nucleotide sequence ID" value="NZ_JBHLTC010000011.1"/>
</dbReference>
<evidence type="ECO:0000313" key="3">
    <source>
        <dbReference type="Proteomes" id="UP001589890"/>
    </source>
</evidence>
<organism evidence="2 3">
    <name type="scientific">Kribbella deserti</name>
    <dbReference type="NCBI Taxonomy" id="1926257"/>
    <lineage>
        <taxon>Bacteria</taxon>
        <taxon>Bacillati</taxon>
        <taxon>Actinomycetota</taxon>
        <taxon>Actinomycetes</taxon>
        <taxon>Propionibacteriales</taxon>
        <taxon>Kribbellaceae</taxon>
        <taxon>Kribbella</taxon>
    </lineage>
</organism>
<dbReference type="Pfam" id="PF20114">
    <property type="entry name" value="DUF6504"/>
    <property type="match status" value="1"/>
</dbReference>
<gene>
    <name evidence="2" type="ORF">ACFFGN_09675</name>
</gene>
<feature type="domain" description="DUF6504" evidence="1">
    <location>
        <begin position="5"/>
        <end position="118"/>
    </location>
</feature>
<dbReference type="Proteomes" id="UP001589890">
    <property type="component" value="Unassembled WGS sequence"/>
</dbReference>
<accession>A0ABV6QI75</accession>
<keyword evidence="3" id="KW-1185">Reference proteome</keyword>
<name>A0ABV6QI75_9ACTN</name>
<dbReference type="InterPro" id="IPR045443">
    <property type="entry name" value="DUF6504"/>
</dbReference>
<protein>
    <submittedName>
        <fullName evidence="2">DUF6504 family protein</fullName>
    </submittedName>
</protein>
<proteinExistence type="predicted"/>
<evidence type="ECO:0000313" key="2">
    <source>
        <dbReference type="EMBL" id="MFC0624330.1"/>
    </source>
</evidence>